<dbReference type="Gene3D" id="2.170.130.10">
    <property type="entry name" value="TonB-dependent receptor, plug domain"/>
    <property type="match status" value="1"/>
</dbReference>
<feature type="domain" description="Secretin/TonB short N-terminal" evidence="18">
    <location>
        <begin position="64"/>
        <end position="115"/>
    </location>
</feature>
<dbReference type="NCBIfam" id="TIGR01785">
    <property type="entry name" value="TonB-hemin"/>
    <property type="match status" value="1"/>
</dbReference>
<evidence type="ECO:0000313" key="19">
    <source>
        <dbReference type="EMBL" id="CDZ52640.1"/>
    </source>
</evidence>
<keyword evidence="5" id="KW-0410">Iron transport</keyword>
<dbReference type="Pfam" id="PF00593">
    <property type="entry name" value="TonB_dep_Rec_b-barrel"/>
    <property type="match status" value="1"/>
</dbReference>
<keyword evidence="11" id="KW-0675">Receptor</keyword>
<keyword evidence="10 13" id="KW-0472">Membrane</keyword>
<evidence type="ECO:0000256" key="10">
    <source>
        <dbReference type="ARBA" id="ARBA00023136"/>
    </source>
</evidence>
<evidence type="ECO:0000256" key="6">
    <source>
        <dbReference type="ARBA" id="ARBA00022692"/>
    </source>
</evidence>
<organism evidence="19 20">
    <name type="scientific">Neorhizobium galegae bv. officinalis</name>
    <dbReference type="NCBI Taxonomy" id="323656"/>
    <lineage>
        <taxon>Bacteria</taxon>
        <taxon>Pseudomonadati</taxon>
        <taxon>Pseudomonadota</taxon>
        <taxon>Alphaproteobacteria</taxon>
        <taxon>Hyphomicrobiales</taxon>
        <taxon>Rhizobiaceae</taxon>
        <taxon>Rhizobium/Agrobacterium group</taxon>
        <taxon>Neorhizobium</taxon>
    </lineage>
</organism>
<dbReference type="GO" id="GO:0015232">
    <property type="term" value="F:heme transmembrane transporter activity"/>
    <property type="evidence" value="ECO:0007669"/>
    <property type="project" value="InterPro"/>
</dbReference>
<accession>A0A0T7GZC1</accession>
<name>A0A0T7GZC1_NEOGA</name>
<evidence type="ECO:0000256" key="17">
    <source>
        <dbReference type="SAM" id="SignalP"/>
    </source>
</evidence>
<evidence type="ECO:0000256" key="9">
    <source>
        <dbReference type="ARBA" id="ARBA00023077"/>
    </source>
</evidence>
<dbReference type="EMBL" id="CCRK01000013">
    <property type="protein sequence ID" value="CDZ52640.1"/>
    <property type="molecule type" value="Genomic_DNA"/>
</dbReference>
<dbReference type="SUPFAM" id="SSF56935">
    <property type="entry name" value="Porins"/>
    <property type="match status" value="1"/>
</dbReference>
<dbReference type="InterPro" id="IPR011276">
    <property type="entry name" value="TonB_haem/Hb_rcpt"/>
</dbReference>
<evidence type="ECO:0000256" key="1">
    <source>
        <dbReference type="ARBA" id="ARBA00004571"/>
    </source>
</evidence>
<feature type="short sequence motif" description="TonB C-terminal box" evidence="14">
    <location>
        <begin position="839"/>
        <end position="856"/>
    </location>
</feature>
<dbReference type="InterPro" id="IPR012910">
    <property type="entry name" value="Plug_dom"/>
</dbReference>
<evidence type="ECO:0000256" key="12">
    <source>
        <dbReference type="ARBA" id="ARBA00023237"/>
    </source>
</evidence>
<dbReference type="InterPro" id="IPR010917">
    <property type="entry name" value="TonB_rcpt_CS"/>
</dbReference>
<evidence type="ECO:0000259" key="18">
    <source>
        <dbReference type="SMART" id="SM00965"/>
    </source>
</evidence>
<dbReference type="Pfam" id="PF07715">
    <property type="entry name" value="Plug"/>
    <property type="match status" value="1"/>
</dbReference>
<dbReference type="PANTHER" id="PTHR30069:SF41">
    <property type="entry name" value="HEME_HEMOPEXIN UTILIZATION PROTEIN C"/>
    <property type="match status" value="1"/>
</dbReference>
<evidence type="ECO:0000256" key="4">
    <source>
        <dbReference type="ARBA" id="ARBA00022452"/>
    </source>
</evidence>
<keyword evidence="5" id="KW-0406">Ion transport</keyword>
<dbReference type="Pfam" id="PF07660">
    <property type="entry name" value="STN"/>
    <property type="match status" value="1"/>
</dbReference>
<dbReference type="GO" id="GO:0015344">
    <property type="term" value="F:siderophore uptake transmembrane transporter activity"/>
    <property type="evidence" value="ECO:0007669"/>
    <property type="project" value="TreeGrafter"/>
</dbReference>
<feature type="signal peptide" evidence="17">
    <location>
        <begin position="1"/>
        <end position="30"/>
    </location>
</feature>
<dbReference type="SMART" id="SM00965">
    <property type="entry name" value="STN"/>
    <property type="match status" value="1"/>
</dbReference>
<evidence type="ECO:0000256" key="11">
    <source>
        <dbReference type="ARBA" id="ARBA00023170"/>
    </source>
</evidence>
<evidence type="ECO:0000256" key="13">
    <source>
        <dbReference type="PROSITE-ProRule" id="PRU01360"/>
    </source>
</evidence>
<keyword evidence="9 15" id="KW-0798">TonB box</keyword>
<gene>
    <name evidence="19" type="ORF">NGAL_HAMBI1189_45750</name>
</gene>
<protein>
    <submittedName>
        <fullName evidence="19">HasR protein</fullName>
    </submittedName>
</protein>
<dbReference type="Gene3D" id="3.55.50.30">
    <property type="match status" value="1"/>
</dbReference>
<keyword evidence="12 13" id="KW-0998">Cell outer membrane</keyword>
<dbReference type="InterPro" id="IPR011662">
    <property type="entry name" value="Secretin/TonB_short_N"/>
</dbReference>
<dbReference type="Proteomes" id="UP000039660">
    <property type="component" value="Unassembled WGS sequence"/>
</dbReference>
<dbReference type="PANTHER" id="PTHR30069">
    <property type="entry name" value="TONB-DEPENDENT OUTER MEMBRANE RECEPTOR"/>
    <property type="match status" value="1"/>
</dbReference>
<keyword evidence="8" id="KW-0408">Iron</keyword>
<keyword evidence="6 13" id="KW-0812">Transmembrane</keyword>
<dbReference type="RefSeq" id="WP_080955220.1">
    <property type="nucleotide sequence ID" value="NZ_CCRK01000013.1"/>
</dbReference>
<comment type="similarity">
    <text evidence="2 13 15">Belongs to the TonB-dependent receptor family.</text>
</comment>
<evidence type="ECO:0000256" key="5">
    <source>
        <dbReference type="ARBA" id="ARBA00022496"/>
    </source>
</evidence>
<comment type="subcellular location">
    <subcellularLocation>
        <location evidence="1 13">Cell outer membrane</location>
        <topology evidence="1 13">Multi-pass membrane protein</topology>
    </subcellularLocation>
</comment>
<keyword evidence="7 17" id="KW-0732">Signal</keyword>
<evidence type="ECO:0000256" key="15">
    <source>
        <dbReference type="RuleBase" id="RU003357"/>
    </source>
</evidence>
<dbReference type="InterPro" id="IPR037066">
    <property type="entry name" value="Plug_dom_sf"/>
</dbReference>
<proteinExistence type="inferred from homology"/>
<evidence type="ECO:0000313" key="20">
    <source>
        <dbReference type="Proteomes" id="UP000039660"/>
    </source>
</evidence>
<evidence type="ECO:0000256" key="2">
    <source>
        <dbReference type="ARBA" id="ARBA00009810"/>
    </source>
</evidence>
<dbReference type="GO" id="GO:0009279">
    <property type="term" value="C:cell outer membrane"/>
    <property type="evidence" value="ECO:0007669"/>
    <property type="project" value="UniProtKB-SubCell"/>
</dbReference>
<dbReference type="InterPro" id="IPR039426">
    <property type="entry name" value="TonB-dep_rcpt-like"/>
</dbReference>
<dbReference type="Gene3D" id="2.40.170.20">
    <property type="entry name" value="TonB-dependent receptor, beta-barrel domain"/>
    <property type="match status" value="1"/>
</dbReference>
<dbReference type="PROSITE" id="PS01156">
    <property type="entry name" value="TONB_DEPENDENT_REC_2"/>
    <property type="match status" value="1"/>
</dbReference>
<evidence type="ECO:0000256" key="3">
    <source>
        <dbReference type="ARBA" id="ARBA00022448"/>
    </source>
</evidence>
<evidence type="ECO:0000256" key="7">
    <source>
        <dbReference type="ARBA" id="ARBA00022729"/>
    </source>
</evidence>
<keyword evidence="4 13" id="KW-1134">Transmembrane beta strand</keyword>
<dbReference type="GO" id="GO:0044718">
    <property type="term" value="P:siderophore transmembrane transport"/>
    <property type="evidence" value="ECO:0007669"/>
    <property type="project" value="TreeGrafter"/>
</dbReference>
<keyword evidence="3 13" id="KW-0813">Transport</keyword>
<evidence type="ECO:0000256" key="16">
    <source>
        <dbReference type="SAM" id="MobiDB-lite"/>
    </source>
</evidence>
<dbReference type="AlphaFoldDB" id="A0A0T7GZC1"/>
<feature type="chain" id="PRO_5006683738" evidence="17">
    <location>
        <begin position="31"/>
        <end position="856"/>
    </location>
</feature>
<evidence type="ECO:0000256" key="14">
    <source>
        <dbReference type="PROSITE-ProRule" id="PRU10144"/>
    </source>
</evidence>
<sequence length="856" mass="92583">MSLRGPLFSRHVRIALGCASWLGGMAPAVAQQPTQGVQSQQVAISIPAGPLESALLALGRQTDLRLVYRSEITAGKTTGGVTGSLTPSAALSRLLSGTGVSFRSSGGNTVTLEAGTSSVAATGGDPDTTLKPIVLRDGNSEGVDTPYETAGSTSYITAEQIERFRGSTAGDIFKNTPGVISANNHNGGAVNVNIRGLQGQNRVRVAIDGTQQTTTTWRGYAGVDDRTYIDPDLIGGVSISKGPSGGAAGAGVNGGVVGIRTLNAKDVVEDGKEYGGRIKIGAQDNTTSDFTINAMTQQVDSADFFDFENGTGSFVLGTVQDNFDFVIAGARRYRGNYFAGNDGPTIYNTNGFTDDLSFTKPGHEVFNTSSESTSFLAKGTIHLDEDQSLELGYVHYESTFGEAMPSILFNQIDVYRQANLSDVTTKTFTARYRYNPSEVIDLKVNAWISIVDQTNIATSYAFYLPPWITPGTRPPADDPRYATTHTYGGDVSNTSKFDTEFGAASLNYGVSYLLEDIDSKPYCSRAYATDACGTPMKPSIGSRSIGSVFTSGEWEATNWLKFSAGLRYDHYWLKDEGITTKTGIREKDGGRLNPSVSATIEPLDGLQFYALYAEGVRPPTMRETMGNDGNVRQNPNLKPEVSQNWEVGINFSRDGLITDTDSARLKLSYFNNSYADYISRVPNIVPPPPPPGTEAFTFENLERASFSGIELSASYDFGMFFVQGQMTYYTDYEFCRRGSPCSGETVSNDYAANHMPPELMKSLTVGTRLFEDKLTAGLRITQAGKRLSPVTSGARQYTGMWVPYTTVDAFATYKITENLTFDLQAENLTDRFYIDALDGWNPAPGRTIRASLTAKF</sequence>
<feature type="region of interest" description="Disordered" evidence="16">
    <location>
        <begin position="118"/>
        <end position="148"/>
    </location>
</feature>
<evidence type="ECO:0000256" key="8">
    <source>
        <dbReference type="ARBA" id="ARBA00023004"/>
    </source>
</evidence>
<dbReference type="CDD" id="cd01347">
    <property type="entry name" value="ligand_gated_channel"/>
    <property type="match status" value="1"/>
</dbReference>
<reference evidence="19 20" key="1">
    <citation type="submission" date="2014-08" db="EMBL/GenBank/DDBJ databases">
        <authorList>
            <person name="Chen Y.-H."/>
        </authorList>
    </citation>
    <scope>NUCLEOTIDE SEQUENCE [LARGE SCALE GENOMIC DNA]</scope>
</reference>
<dbReference type="PROSITE" id="PS52016">
    <property type="entry name" value="TONB_DEPENDENT_REC_3"/>
    <property type="match status" value="1"/>
</dbReference>
<dbReference type="InterPro" id="IPR036942">
    <property type="entry name" value="Beta-barrel_TonB_sf"/>
</dbReference>
<dbReference type="InterPro" id="IPR000531">
    <property type="entry name" value="Beta-barrel_TonB"/>
</dbReference>